<organism evidence="2 3">
    <name type="scientific">Rickenella mellea</name>
    <dbReference type="NCBI Taxonomy" id="50990"/>
    <lineage>
        <taxon>Eukaryota</taxon>
        <taxon>Fungi</taxon>
        <taxon>Dikarya</taxon>
        <taxon>Basidiomycota</taxon>
        <taxon>Agaricomycotina</taxon>
        <taxon>Agaricomycetes</taxon>
        <taxon>Hymenochaetales</taxon>
        <taxon>Rickenellaceae</taxon>
        <taxon>Rickenella</taxon>
    </lineage>
</organism>
<sequence>MTPPVKEAVEIMLTYVMEPVVSLKLDPQHTTNQKLVVFSRTKRLLTSAMEQYVLGRVVNDTEQSFIWEQIQSLMDWDFRECHPDILAEVFPDSDYSSDFQPDDCESATGSTKHGQKPVPEKLLEIASAVHKSASALTDEASDQMWLTECHKLLIEGASGGRILGSDEHWSLPNFVDSSKYSAVRHPGIRDALSIKKVLPAGAIQMPLSDTALKKLFGPFTDSTSFKSNAIAKRTIPFLMESQSPSLVVTTPAFYSTVFSTPAQGPSDFPKDSKESFAVLRRFNRLATTSLLRQLQAYGITNLPIFGVALSKSLVAIHAEWKFVCDGDEVSLIASAFAPLSIDEELESIDSSLDDDIMVNPMKVWDLRKPAEALQVVKILHNMHEFTLKTFAARVAGGILSSRARILKGDFKPWKWDFDRSKGNIEYFRTPMDKNQNVIDGKKPDMVLNIPMPDVDITGLFLIQLHILDDLVKETA</sequence>
<dbReference type="AlphaFoldDB" id="A0A4Y7QMP2"/>
<dbReference type="Proteomes" id="UP000294933">
    <property type="component" value="Unassembled WGS sequence"/>
</dbReference>
<reference evidence="2 3" key="1">
    <citation type="submission" date="2018-06" db="EMBL/GenBank/DDBJ databases">
        <title>A transcriptomic atlas of mushroom development highlights an independent origin of complex multicellularity.</title>
        <authorList>
            <consortium name="DOE Joint Genome Institute"/>
            <person name="Krizsan K."/>
            <person name="Almasi E."/>
            <person name="Merenyi Z."/>
            <person name="Sahu N."/>
            <person name="Viragh M."/>
            <person name="Koszo T."/>
            <person name="Mondo S."/>
            <person name="Kiss B."/>
            <person name="Balint B."/>
            <person name="Kues U."/>
            <person name="Barry K."/>
            <person name="Hegedus J.C."/>
            <person name="Henrissat B."/>
            <person name="Johnson J."/>
            <person name="Lipzen A."/>
            <person name="Ohm R."/>
            <person name="Nagy I."/>
            <person name="Pangilinan J."/>
            <person name="Yan J."/>
            <person name="Xiong Y."/>
            <person name="Grigoriev I.V."/>
            <person name="Hibbett D.S."/>
            <person name="Nagy L.G."/>
        </authorList>
    </citation>
    <scope>NUCLEOTIDE SEQUENCE [LARGE SCALE GENOMIC DNA]</scope>
    <source>
        <strain evidence="2 3">SZMC22713</strain>
    </source>
</reference>
<dbReference type="VEuPathDB" id="FungiDB:BD410DRAFT_782083"/>
<feature type="region of interest" description="Disordered" evidence="1">
    <location>
        <begin position="97"/>
        <end position="116"/>
    </location>
</feature>
<dbReference type="EMBL" id="ML170158">
    <property type="protein sequence ID" value="TDL28119.1"/>
    <property type="molecule type" value="Genomic_DNA"/>
</dbReference>
<name>A0A4Y7QMP2_9AGAM</name>
<dbReference type="OrthoDB" id="3263630at2759"/>
<evidence type="ECO:0000256" key="1">
    <source>
        <dbReference type="SAM" id="MobiDB-lite"/>
    </source>
</evidence>
<keyword evidence="3" id="KW-1185">Reference proteome</keyword>
<proteinExistence type="predicted"/>
<accession>A0A4Y7QMP2</accession>
<evidence type="ECO:0000313" key="3">
    <source>
        <dbReference type="Proteomes" id="UP000294933"/>
    </source>
</evidence>
<protein>
    <submittedName>
        <fullName evidence="2">Uncharacterized protein</fullName>
    </submittedName>
</protein>
<evidence type="ECO:0000313" key="2">
    <source>
        <dbReference type="EMBL" id="TDL28119.1"/>
    </source>
</evidence>
<gene>
    <name evidence="2" type="ORF">BD410DRAFT_782083</name>
</gene>